<dbReference type="RefSeq" id="WP_109329733.1">
    <property type="nucleotide sequence ID" value="NZ_CP029353.1"/>
</dbReference>
<proteinExistence type="predicted"/>
<dbReference type="Gene3D" id="3.40.50.150">
    <property type="entry name" value="Vaccinia Virus protein VP39"/>
    <property type="match status" value="1"/>
</dbReference>
<dbReference type="GO" id="GO:0008757">
    <property type="term" value="F:S-adenosylmethionine-dependent methyltransferase activity"/>
    <property type="evidence" value="ECO:0007669"/>
    <property type="project" value="InterPro"/>
</dbReference>
<keyword evidence="2" id="KW-0808">Transferase</keyword>
<protein>
    <submittedName>
        <fullName evidence="2">SAM-dependent methyltransferase</fullName>
    </submittedName>
</protein>
<dbReference type="Proteomes" id="UP000245629">
    <property type="component" value="Chromosome 2"/>
</dbReference>
<dbReference type="Pfam" id="PF08241">
    <property type="entry name" value="Methyltransf_11"/>
    <property type="match status" value="1"/>
</dbReference>
<evidence type="ECO:0000259" key="1">
    <source>
        <dbReference type="Pfam" id="PF08241"/>
    </source>
</evidence>
<dbReference type="AlphaFoldDB" id="A0A2S2CTX1"/>
<dbReference type="OrthoDB" id="9787738at2"/>
<dbReference type="EMBL" id="CP029353">
    <property type="protein sequence ID" value="AWK87962.1"/>
    <property type="molecule type" value="Genomic_DNA"/>
</dbReference>
<dbReference type="SUPFAM" id="SSF53335">
    <property type="entry name" value="S-adenosyl-L-methionine-dependent methyltransferases"/>
    <property type="match status" value="1"/>
</dbReference>
<organism evidence="2 3">
    <name type="scientific">Azospirillum thermophilum</name>
    <dbReference type="NCBI Taxonomy" id="2202148"/>
    <lineage>
        <taxon>Bacteria</taxon>
        <taxon>Pseudomonadati</taxon>
        <taxon>Pseudomonadota</taxon>
        <taxon>Alphaproteobacteria</taxon>
        <taxon>Rhodospirillales</taxon>
        <taxon>Azospirillaceae</taxon>
        <taxon>Azospirillum</taxon>
    </lineage>
</organism>
<dbReference type="KEGG" id="azz:DEW08_10790"/>
<dbReference type="InterPro" id="IPR029063">
    <property type="entry name" value="SAM-dependent_MTases_sf"/>
</dbReference>
<dbReference type="GO" id="GO:0032259">
    <property type="term" value="P:methylation"/>
    <property type="evidence" value="ECO:0007669"/>
    <property type="project" value="UniProtKB-KW"/>
</dbReference>
<sequence>MTEADKAFAGSIPALYDRYLGPFLFEPYALDLAGRLAGFEGRLLETAAGTGVLTRALAHALPPGVAITATDLNQPMLDHAAQRLDAPQVAWRQADALTLPFESASFDAVVCQFGAMFFPDKPAGFAEARRVLRPGGRFLFSVWGRIEENEIPAVVHAAVAAAFPRDPPSFLARTPHGYNDRERIDRDLREAGFTHVEMETVALRSRAASPTDPAMGFCKGTPLRHEIEARDATRLDEVTGLVAQTLARRFGDGPIDGGIQAHVIVATT</sequence>
<dbReference type="InterPro" id="IPR013216">
    <property type="entry name" value="Methyltransf_11"/>
</dbReference>
<evidence type="ECO:0000313" key="3">
    <source>
        <dbReference type="Proteomes" id="UP000245629"/>
    </source>
</evidence>
<dbReference type="CDD" id="cd02440">
    <property type="entry name" value="AdoMet_MTases"/>
    <property type="match status" value="1"/>
</dbReference>
<gene>
    <name evidence="2" type="ORF">DEW08_10790</name>
</gene>
<keyword evidence="3" id="KW-1185">Reference proteome</keyword>
<dbReference type="PANTHER" id="PTHR43591">
    <property type="entry name" value="METHYLTRANSFERASE"/>
    <property type="match status" value="1"/>
</dbReference>
<accession>A0A2S2CTX1</accession>
<evidence type="ECO:0000313" key="2">
    <source>
        <dbReference type="EMBL" id="AWK87962.1"/>
    </source>
</evidence>
<feature type="domain" description="Methyltransferase type 11" evidence="1">
    <location>
        <begin position="44"/>
        <end position="140"/>
    </location>
</feature>
<name>A0A2S2CTX1_9PROT</name>
<keyword evidence="2" id="KW-0489">Methyltransferase</keyword>
<reference evidence="3" key="1">
    <citation type="submission" date="2018-05" db="EMBL/GenBank/DDBJ databases">
        <title>Azospirillum thermophila sp. nov., a novel isolated from hot spring.</title>
        <authorList>
            <person name="Zhao Z."/>
        </authorList>
    </citation>
    <scope>NUCLEOTIDE SEQUENCE [LARGE SCALE GENOMIC DNA]</scope>
    <source>
        <strain evidence="3">CFH 70021</strain>
    </source>
</reference>